<name>A0ABD5TTP4_9EURY</name>
<reference evidence="1 2" key="1">
    <citation type="journal article" date="2019" name="Int. J. Syst. Evol. Microbiol.">
        <title>The Global Catalogue of Microorganisms (GCM) 10K type strain sequencing project: providing services to taxonomists for standard genome sequencing and annotation.</title>
        <authorList>
            <consortium name="The Broad Institute Genomics Platform"/>
            <consortium name="The Broad Institute Genome Sequencing Center for Infectious Disease"/>
            <person name="Wu L."/>
            <person name="Ma J."/>
        </authorList>
    </citation>
    <scope>NUCLEOTIDE SEQUENCE [LARGE SCALE GENOMIC DNA]</scope>
    <source>
        <strain evidence="1 2">YIM 94188</strain>
    </source>
</reference>
<dbReference type="Proteomes" id="UP001596408">
    <property type="component" value="Unassembled WGS sequence"/>
</dbReference>
<sequence length="82" mass="8770">MNEELLSRTRNANSTDERLDALAAAVEKQGEQIRWLETALKAVGRATGVNVCGRCSKCSDGVMLSRDGVLKCSSCGTTCYLG</sequence>
<evidence type="ECO:0008006" key="3">
    <source>
        <dbReference type="Google" id="ProtNLM"/>
    </source>
</evidence>
<protein>
    <recommendedName>
        <fullName evidence="3">DksA C4-type domain-containing protein</fullName>
    </recommendedName>
</protein>
<proteinExistence type="predicted"/>
<evidence type="ECO:0000313" key="1">
    <source>
        <dbReference type="EMBL" id="MFC6823955.1"/>
    </source>
</evidence>
<accession>A0ABD5TTP4</accession>
<evidence type="ECO:0000313" key="2">
    <source>
        <dbReference type="Proteomes" id="UP001596408"/>
    </source>
</evidence>
<dbReference type="EMBL" id="JBHSXH010000009">
    <property type="protein sequence ID" value="MFC6823955.1"/>
    <property type="molecule type" value="Genomic_DNA"/>
</dbReference>
<organism evidence="1 2">
    <name type="scientific">Halopelagius fulvigenes</name>
    <dbReference type="NCBI Taxonomy" id="1198324"/>
    <lineage>
        <taxon>Archaea</taxon>
        <taxon>Methanobacteriati</taxon>
        <taxon>Methanobacteriota</taxon>
        <taxon>Stenosarchaea group</taxon>
        <taxon>Halobacteria</taxon>
        <taxon>Halobacteriales</taxon>
        <taxon>Haloferacaceae</taxon>
    </lineage>
</organism>
<keyword evidence="2" id="KW-1185">Reference proteome</keyword>
<dbReference type="AlphaFoldDB" id="A0ABD5TTP4"/>
<gene>
    <name evidence="1" type="ORF">ACFQEV_02955</name>
</gene>
<dbReference type="RefSeq" id="WP_379692513.1">
    <property type="nucleotide sequence ID" value="NZ_JBHSXH010000009.1"/>
</dbReference>
<comment type="caution">
    <text evidence="1">The sequence shown here is derived from an EMBL/GenBank/DDBJ whole genome shotgun (WGS) entry which is preliminary data.</text>
</comment>